<organism evidence="3 4">
    <name type="scientific">Stakelama tenebrarum</name>
    <dbReference type="NCBI Taxonomy" id="2711215"/>
    <lineage>
        <taxon>Bacteria</taxon>
        <taxon>Pseudomonadati</taxon>
        <taxon>Pseudomonadota</taxon>
        <taxon>Alphaproteobacteria</taxon>
        <taxon>Sphingomonadales</taxon>
        <taxon>Sphingomonadaceae</taxon>
        <taxon>Stakelama</taxon>
    </lineage>
</organism>
<keyword evidence="4" id="KW-1185">Reference proteome</keyword>
<dbReference type="Proteomes" id="UP000501568">
    <property type="component" value="Chromosome"/>
</dbReference>
<accession>A0A6G6YBC5</accession>
<name>A0A6G6YBC5_9SPHN</name>
<feature type="domain" description="DUF4326" evidence="2">
    <location>
        <begin position="26"/>
        <end position="126"/>
    </location>
</feature>
<dbReference type="AlphaFoldDB" id="A0A6G6YBC5"/>
<evidence type="ECO:0000256" key="1">
    <source>
        <dbReference type="SAM" id="MobiDB-lite"/>
    </source>
</evidence>
<sequence>MITGNRRASGPPETFGNRPRRLQRTRRRNAFTPAGAIYVGRPTLWSNPFAGRPHIGHARSVILYRAWLADDLTPRILAAAGFGMDEIRTLARWRRRLLKALPRIAGKNLQCWCPTTSSWCHADVLLALANGATAE</sequence>
<evidence type="ECO:0000259" key="2">
    <source>
        <dbReference type="Pfam" id="PF14216"/>
    </source>
</evidence>
<dbReference type="InterPro" id="IPR025475">
    <property type="entry name" value="DUF4326"/>
</dbReference>
<evidence type="ECO:0000313" key="3">
    <source>
        <dbReference type="EMBL" id="QIG81883.1"/>
    </source>
</evidence>
<protein>
    <submittedName>
        <fullName evidence="3">DUF4326 domain-containing protein</fullName>
    </submittedName>
</protein>
<dbReference type="Pfam" id="PF14216">
    <property type="entry name" value="DUF4326"/>
    <property type="match status" value="1"/>
</dbReference>
<dbReference type="KEGG" id="spzr:G5C33_09965"/>
<gene>
    <name evidence="3" type="ORF">G5C33_09965</name>
</gene>
<dbReference type="RefSeq" id="WP_165328808.1">
    <property type="nucleotide sequence ID" value="NZ_CP049109.1"/>
</dbReference>
<proteinExistence type="predicted"/>
<dbReference type="EMBL" id="CP049109">
    <property type="protein sequence ID" value="QIG81883.1"/>
    <property type="molecule type" value="Genomic_DNA"/>
</dbReference>
<reference evidence="3 4" key="1">
    <citation type="submission" date="2020-02" db="EMBL/GenBank/DDBJ databases">
        <authorList>
            <person name="Zheng R.K."/>
            <person name="Sun C.M."/>
        </authorList>
    </citation>
    <scope>NUCLEOTIDE SEQUENCE [LARGE SCALE GENOMIC DNA]</scope>
    <source>
        <strain evidence="4">zrk23</strain>
    </source>
</reference>
<evidence type="ECO:0000313" key="4">
    <source>
        <dbReference type="Proteomes" id="UP000501568"/>
    </source>
</evidence>
<feature type="region of interest" description="Disordered" evidence="1">
    <location>
        <begin position="1"/>
        <end position="26"/>
    </location>
</feature>